<evidence type="ECO:0000256" key="1">
    <source>
        <dbReference type="ARBA" id="ARBA00005417"/>
    </source>
</evidence>
<keyword evidence="3" id="KW-0547">Nucleotide-binding</keyword>
<dbReference type="OrthoDB" id="5296765at2"/>
<dbReference type="InterPro" id="IPR003593">
    <property type="entry name" value="AAA+_ATPase"/>
</dbReference>
<dbReference type="RefSeq" id="WP_106181224.1">
    <property type="nucleotide sequence ID" value="NZ_PVNH01000011.1"/>
</dbReference>
<dbReference type="InterPro" id="IPR003439">
    <property type="entry name" value="ABC_transporter-like_ATP-bd"/>
</dbReference>
<comment type="similarity">
    <text evidence="1">Belongs to the ABC transporter superfamily.</text>
</comment>
<dbReference type="NCBIfam" id="NF040873">
    <property type="entry name" value="AztA"/>
    <property type="match status" value="1"/>
</dbReference>
<sequence>MPHRSEDAEVVVRRLVVAYGHRAVLHGVTARIPRAASTVVVGHNGSGKSTLLGAIAGVVRPVSGTVERRDAGRPALVTQRSTVPDTLPITVREAVSMGRWARRGMWRRLSRTDRAMVHECLTRLGIQDLAARQLGELSGGQRQRALVAQGLAQESDLLLLDEPTAGLDTKARECIAEVLAEVTARGTTVVQATHDLTEALRADHCLLLRDGSLAAEGPPADVLRAVRNRAGFPGTEPEWAAS</sequence>
<feature type="domain" description="ABC transporter" evidence="5">
    <location>
        <begin position="10"/>
        <end position="235"/>
    </location>
</feature>
<evidence type="ECO:0000259" key="5">
    <source>
        <dbReference type="PROSITE" id="PS50893"/>
    </source>
</evidence>
<keyword evidence="7" id="KW-1185">Reference proteome</keyword>
<evidence type="ECO:0000256" key="4">
    <source>
        <dbReference type="ARBA" id="ARBA00022840"/>
    </source>
</evidence>
<dbReference type="PANTHER" id="PTHR42734:SF5">
    <property type="entry name" value="IRON TRANSPORT SYSTEM ATP-BINDING PROTEIN HI_0361-RELATED"/>
    <property type="match status" value="1"/>
</dbReference>
<dbReference type="SUPFAM" id="SSF52540">
    <property type="entry name" value="P-loop containing nucleoside triphosphate hydrolases"/>
    <property type="match status" value="1"/>
</dbReference>
<dbReference type="GO" id="GO:0005524">
    <property type="term" value="F:ATP binding"/>
    <property type="evidence" value="ECO:0007669"/>
    <property type="project" value="UniProtKB-KW"/>
</dbReference>
<dbReference type="GO" id="GO:0016887">
    <property type="term" value="F:ATP hydrolysis activity"/>
    <property type="evidence" value="ECO:0007669"/>
    <property type="project" value="InterPro"/>
</dbReference>
<dbReference type="EMBL" id="PVNH01000011">
    <property type="protein sequence ID" value="PRX44547.1"/>
    <property type="molecule type" value="Genomic_DNA"/>
</dbReference>
<gene>
    <name evidence="6" type="ORF">B0I33_11156</name>
</gene>
<evidence type="ECO:0000313" key="6">
    <source>
        <dbReference type="EMBL" id="PRX44547.1"/>
    </source>
</evidence>
<accession>A0A2T0LMX7</accession>
<dbReference type="SMART" id="SM00382">
    <property type="entry name" value="AAA"/>
    <property type="match status" value="1"/>
</dbReference>
<dbReference type="Gene3D" id="3.40.50.300">
    <property type="entry name" value="P-loop containing nucleotide triphosphate hydrolases"/>
    <property type="match status" value="1"/>
</dbReference>
<keyword evidence="4 6" id="KW-0067">ATP-binding</keyword>
<dbReference type="PROSITE" id="PS50893">
    <property type="entry name" value="ABC_TRANSPORTER_2"/>
    <property type="match status" value="1"/>
</dbReference>
<keyword evidence="2" id="KW-0813">Transport</keyword>
<name>A0A2T0LMX7_9PSEU</name>
<comment type="caution">
    <text evidence="6">The sequence shown here is derived from an EMBL/GenBank/DDBJ whole genome shotgun (WGS) entry which is preliminary data.</text>
</comment>
<protein>
    <submittedName>
        <fullName evidence="6">Zinc/manganese transport system ATP-binding protein</fullName>
    </submittedName>
</protein>
<dbReference type="InterPro" id="IPR047748">
    <property type="entry name" value="AztA-like"/>
</dbReference>
<evidence type="ECO:0000256" key="2">
    <source>
        <dbReference type="ARBA" id="ARBA00022448"/>
    </source>
</evidence>
<dbReference type="Pfam" id="PF00005">
    <property type="entry name" value="ABC_tran"/>
    <property type="match status" value="1"/>
</dbReference>
<dbReference type="Proteomes" id="UP000238362">
    <property type="component" value="Unassembled WGS sequence"/>
</dbReference>
<evidence type="ECO:0000313" key="7">
    <source>
        <dbReference type="Proteomes" id="UP000238362"/>
    </source>
</evidence>
<reference evidence="6 7" key="1">
    <citation type="submission" date="2018-03" db="EMBL/GenBank/DDBJ databases">
        <title>Genomic Encyclopedia of Type Strains, Phase III (KMG-III): the genomes of soil and plant-associated and newly described type strains.</title>
        <authorList>
            <person name="Whitman W."/>
        </authorList>
    </citation>
    <scope>NUCLEOTIDE SEQUENCE [LARGE SCALE GENOMIC DNA]</scope>
    <source>
        <strain evidence="6 7">CGMCC 4.7125</strain>
    </source>
</reference>
<dbReference type="InterPro" id="IPR027417">
    <property type="entry name" value="P-loop_NTPase"/>
</dbReference>
<proteinExistence type="inferred from homology"/>
<evidence type="ECO:0000256" key="3">
    <source>
        <dbReference type="ARBA" id="ARBA00022741"/>
    </source>
</evidence>
<dbReference type="InterPro" id="IPR017871">
    <property type="entry name" value="ABC_transporter-like_CS"/>
</dbReference>
<dbReference type="PROSITE" id="PS00211">
    <property type="entry name" value="ABC_TRANSPORTER_1"/>
    <property type="match status" value="1"/>
</dbReference>
<dbReference type="PANTHER" id="PTHR42734">
    <property type="entry name" value="METAL TRANSPORT SYSTEM ATP-BINDING PROTEIN TM_0124-RELATED"/>
    <property type="match status" value="1"/>
</dbReference>
<dbReference type="InterPro" id="IPR050153">
    <property type="entry name" value="Metal_Ion_Import_ABC"/>
</dbReference>
<organism evidence="6 7">
    <name type="scientific">Prauserella shujinwangii</name>
    <dbReference type="NCBI Taxonomy" id="1453103"/>
    <lineage>
        <taxon>Bacteria</taxon>
        <taxon>Bacillati</taxon>
        <taxon>Actinomycetota</taxon>
        <taxon>Actinomycetes</taxon>
        <taxon>Pseudonocardiales</taxon>
        <taxon>Pseudonocardiaceae</taxon>
        <taxon>Prauserella</taxon>
    </lineage>
</organism>
<dbReference type="AlphaFoldDB" id="A0A2T0LMX7"/>